<keyword evidence="1" id="KW-0812">Transmembrane</keyword>
<feature type="transmembrane region" description="Helical" evidence="1">
    <location>
        <begin position="12"/>
        <end position="30"/>
    </location>
</feature>
<organism evidence="2 3">
    <name type="scientific">Microbulbifer halophilus</name>
    <dbReference type="NCBI Taxonomy" id="453963"/>
    <lineage>
        <taxon>Bacteria</taxon>
        <taxon>Pseudomonadati</taxon>
        <taxon>Pseudomonadota</taxon>
        <taxon>Gammaproteobacteria</taxon>
        <taxon>Cellvibrionales</taxon>
        <taxon>Microbulbiferaceae</taxon>
        <taxon>Microbulbifer</taxon>
    </lineage>
</organism>
<dbReference type="InterPro" id="IPR018729">
    <property type="entry name" value="DUF2269_transmembrane"/>
</dbReference>
<reference evidence="3" key="1">
    <citation type="journal article" date="2019" name="Int. J. Syst. Evol. Microbiol.">
        <title>The Global Catalogue of Microorganisms (GCM) 10K type strain sequencing project: providing services to taxonomists for standard genome sequencing and annotation.</title>
        <authorList>
            <consortium name="The Broad Institute Genomics Platform"/>
            <consortium name="The Broad Institute Genome Sequencing Center for Infectious Disease"/>
            <person name="Wu L."/>
            <person name="Ma J."/>
        </authorList>
    </citation>
    <scope>NUCLEOTIDE SEQUENCE [LARGE SCALE GENOMIC DNA]</scope>
    <source>
        <strain evidence="3">KCTC 12848</strain>
    </source>
</reference>
<accession>A0ABW5EES0</accession>
<feature type="transmembrane region" description="Helical" evidence="1">
    <location>
        <begin position="51"/>
        <end position="73"/>
    </location>
</feature>
<evidence type="ECO:0000313" key="3">
    <source>
        <dbReference type="Proteomes" id="UP001597425"/>
    </source>
</evidence>
<name>A0ABW5EES0_9GAMM</name>
<comment type="caution">
    <text evidence="2">The sequence shown here is derived from an EMBL/GenBank/DDBJ whole genome shotgun (WGS) entry which is preliminary data.</text>
</comment>
<evidence type="ECO:0000313" key="2">
    <source>
        <dbReference type="EMBL" id="MFD2312053.1"/>
    </source>
</evidence>
<gene>
    <name evidence="2" type="ORF">ACFSKX_16620</name>
</gene>
<dbReference type="Proteomes" id="UP001597425">
    <property type="component" value="Unassembled WGS sequence"/>
</dbReference>
<feature type="transmembrane region" description="Helical" evidence="1">
    <location>
        <begin position="126"/>
        <end position="147"/>
    </location>
</feature>
<dbReference type="EMBL" id="JBHUJD010000028">
    <property type="protein sequence ID" value="MFD2312053.1"/>
    <property type="molecule type" value="Genomic_DNA"/>
</dbReference>
<dbReference type="RefSeq" id="WP_265722952.1">
    <property type="nucleotide sequence ID" value="NZ_JAPIVK010000032.1"/>
</dbReference>
<protein>
    <submittedName>
        <fullName evidence="2">DUF2269 family protein</fullName>
    </submittedName>
</protein>
<feature type="transmembrane region" description="Helical" evidence="1">
    <location>
        <begin position="85"/>
        <end position="105"/>
    </location>
</feature>
<evidence type="ECO:0000256" key="1">
    <source>
        <dbReference type="SAM" id="Phobius"/>
    </source>
</evidence>
<keyword evidence="3" id="KW-1185">Reference proteome</keyword>
<dbReference type="Pfam" id="PF10027">
    <property type="entry name" value="DUF2269"/>
    <property type="match status" value="1"/>
</dbReference>
<proteinExistence type="predicted"/>
<keyword evidence="1" id="KW-1133">Transmembrane helix</keyword>
<sequence length="152" mass="16874">MSIYLLLKTLHVISAVVVLGTGIGIAWYTLRGWLSGDPRVMRWISAETVAADWFFTGSAIVVLLGSAGGMLAINPTWLQQAWLQIAVGLTGAVFLLWLPVVFLQYRLRHHAHIGEDPAPIRRIMKLWCLLGAIAFPLMLAIIFLMVAKPVLW</sequence>
<keyword evidence="1" id="KW-0472">Membrane</keyword>